<sequence>MLKYFYLYSAVLFLTDFTVPVKTAYLKKPCEDFSEECLTKTLQMGLPIFVEGIREIGLESLDPYRIEKLNLKMPGDMNIEFKHGVARGLKKCRVDFARYKDHVFETQFHCNLTIKGHYRSVGRFLMFAIDGDGKSIIKCSNIRLHAFLTIKPMTGKDGMSHLEVTSSNFTHSYDGRVTYSVTNLLKGNPEISNAVVNFMNENWRMVAEDFGDPIVHYGISAVMKNLKKFFEVVPLEEII</sequence>
<keyword evidence="3" id="KW-1185">Reference proteome</keyword>
<dbReference type="InterPro" id="IPR038606">
    <property type="entry name" value="To_sf"/>
</dbReference>
<dbReference type="PANTHER" id="PTHR11008:SF41">
    <property type="entry name" value="RE70318P"/>
    <property type="match status" value="1"/>
</dbReference>
<reference evidence="3" key="1">
    <citation type="journal article" date="2008" name="Insect Biochem. Mol. Biol.">
        <title>The genome of a lepidopteran model insect, the silkworm Bombyx mori.</title>
        <authorList>
            <consortium name="International Silkworm Genome Consortium"/>
        </authorList>
    </citation>
    <scope>NUCLEOTIDE SEQUENCE [LARGE SCALE GENOMIC DNA]</scope>
    <source>
        <strain evidence="3">p50T</strain>
    </source>
</reference>
<dbReference type="RefSeq" id="XP_004932686.1">
    <property type="nucleotide sequence ID" value="XM_004932629.4"/>
</dbReference>
<dbReference type="Gene3D" id="3.15.10.30">
    <property type="entry name" value="Haemolymph juvenile hormone binding protein"/>
    <property type="match status" value="1"/>
</dbReference>
<accession>A0A8R2APS4</accession>
<dbReference type="PANTHER" id="PTHR11008">
    <property type="entry name" value="PROTEIN TAKEOUT-LIKE PROTEIN"/>
    <property type="match status" value="1"/>
</dbReference>
<dbReference type="InterPro" id="IPR010562">
    <property type="entry name" value="Haemolymph_juvenile_hormone-bd"/>
</dbReference>
<dbReference type="KEGG" id="bmor:101738016"/>
<dbReference type="GeneID" id="101738016"/>
<dbReference type="GO" id="GO:0005615">
    <property type="term" value="C:extracellular space"/>
    <property type="evidence" value="ECO:0007669"/>
    <property type="project" value="TreeGrafter"/>
</dbReference>
<keyword evidence="1" id="KW-0732">Signal</keyword>
<evidence type="ECO:0000313" key="2">
    <source>
        <dbReference type="EnsemblMetazoa" id="XP_004932686.1"/>
    </source>
</evidence>
<proteinExistence type="predicted"/>
<feature type="chain" id="PRO_5035900633" evidence="1">
    <location>
        <begin position="24"/>
        <end position="239"/>
    </location>
</feature>
<evidence type="ECO:0000313" key="3">
    <source>
        <dbReference type="Proteomes" id="UP000005204"/>
    </source>
</evidence>
<dbReference type="Pfam" id="PF06585">
    <property type="entry name" value="JHBP"/>
    <property type="match status" value="1"/>
</dbReference>
<dbReference type="EnsemblMetazoa" id="XM_004932629.3">
    <property type="protein sequence ID" value="XP_004932686.1"/>
    <property type="gene ID" value="LOC101738016"/>
</dbReference>
<dbReference type="AlphaFoldDB" id="A0A8R2APS4"/>
<protein>
    <submittedName>
        <fullName evidence="2">Uncharacterized protein</fullName>
    </submittedName>
</protein>
<name>A0A8R2APS4_BOMMO</name>
<dbReference type="Proteomes" id="UP000005204">
    <property type="component" value="Unassembled WGS sequence"/>
</dbReference>
<organism evidence="2 3">
    <name type="scientific">Bombyx mori</name>
    <name type="common">Silk moth</name>
    <dbReference type="NCBI Taxonomy" id="7091"/>
    <lineage>
        <taxon>Eukaryota</taxon>
        <taxon>Metazoa</taxon>
        <taxon>Ecdysozoa</taxon>
        <taxon>Arthropoda</taxon>
        <taxon>Hexapoda</taxon>
        <taxon>Insecta</taxon>
        <taxon>Pterygota</taxon>
        <taxon>Neoptera</taxon>
        <taxon>Endopterygota</taxon>
        <taxon>Lepidoptera</taxon>
        <taxon>Glossata</taxon>
        <taxon>Ditrysia</taxon>
        <taxon>Bombycoidea</taxon>
        <taxon>Bombycidae</taxon>
        <taxon>Bombycinae</taxon>
        <taxon>Bombyx</taxon>
    </lineage>
</organism>
<dbReference type="SMART" id="SM00700">
    <property type="entry name" value="JHBP"/>
    <property type="match status" value="1"/>
</dbReference>
<feature type="signal peptide" evidence="1">
    <location>
        <begin position="1"/>
        <end position="23"/>
    </location>
</feature>
<evidence type="ECO:0000256" key="1">
    <source>
        <dbReference type="SAM" id="SignalP"/>
    </source>
</evidence>
<reference evidence="2" key="2">
    <citation type="submission" date="2022-06" db="UniProtKB">
        <authorList>
            <consortium name="EnsemblMetazoa"/>
        </authorList>
    </citation>
    <scope>IDENTIFICATION</scope>
    <source>
        <strain evidence="2">p50T (Dazao)</strain>
    </source>
</reference>
<dbReference type="OrthoDB" id="126772at2759"/>